<gene>
    <name evidence="1" type="ORF">CM19_05095</name>
</gene>
<keyword evidence="2" id="KW-1185">Reference proteome</keyword>
<dbReference type="EMBL" id="JFZT01000039">
    <property type="protein sequence ID" value="EZQ07092.1"/>
    <property type="molecule type" value="Genomic_DNA"/>
</dbReference>
<name>A0A031LPS8_9CREN</name>
<accession>A0A031LPS8</accession>
<organism evidence="1 2">
    <name type="scientific">Candidatus Acidianus copahuensis</name>
    <dbReference type="NCBI Taxonomy" id="1160895"/>
    <lineage>
        <taxon>Archaea</taxon>
        <taxon>Thermoproteota</taxon>
        <taxon>Thermoprotei</taxon>
        <taxon>Sulfolobales</taxon>
        <taxon>Sulfolobaceae</taxon>
        <taxon>Acidianus</taxon>
    </lineage>
</organism>
<protein>
    <submittedName>
        <fullName evidence="1">Uncharacterized protein</fullName>
    </submittedName>
</protein>
<dbReference type="AlphaFoldDB" id="A0A031LPS8"/>
<comment type="caution">
    <text evidence="1">The sequence shown here is derived from an EMBL/GenBank/DDBJ whole genome shotgun (WGS) entry which is preliminary data.</text>
</comment>
<dbReference type="OrthoDB" id="39727at2157"/>
<dbReference type="Proteomes" id="UP000024332">
    <property type="component" value="Unassembled WGS sequence"/>
</dbReference>
<sequence length="71" mass="8362">MGIVKFMWNNKEITVKEIDQNILVVRNITEETLKIAQLGKFKLFECKDNEEECLQMVTRLLLKIPKSCKFS</sequence>
<reference evidence="1 2" key="1">
    <citation type="submission" date="2014-03" db="EMBL/GenBank/DDBJ databases">
        <title>Draft genome sequence of the novel thermoacidophilic archaea Acidianus copahuensis ALE1 strain, isolated from Copahue volcanic area in Neuquen Argentina.</title>
        <authorList>
            <person name="Urbieta M.S."/>
            <person name="Rascovan N."/>
            <person name="Castro C."/>
            <person name="Revale S."/>
            <person name="Giaveno M.A."/>
            <person name="Vazquez M.P."/>
            <person name="Donati E.R."/>
        </authorList>
    </citation>
    <scope>NUCLEOTIDE SEQUENCE [LARGE SCALE GENOMIC DNA]</scope>
    <source>
        <strain evidence="1 2">ALE1</strain>
    </source>
</reference>
<dbReference type="RefSeq" id="WP_048099297.1">
    <property type="nucleotide sequence ID" value="NZ_JFZT01000039.1"/>
</dbReference>
<proteinExistence type="predicted"/>
<evidence type="ECO:0000313" key="2">
    <source>
        <dbReference type="Proteomes" id="UP000024332"/>
    </source>
</evidence>
<evidence type="ECO:0000313" key="1">
    <source>
        <dbReference type="EMBL" id="EZQ07092.1"/>
    </source>
</evidence>